<dbReference type="AlphaFoldDB" id="A0A1E5ULB3"/>
<organism evidence="3 4">
    <name type="scientific">Dichanthelium oligosanthes</name>
    <dbReference type="NCBI Taxonomy" id="888268"/>
    <lineage>
        <taxon>Eukaryota</taxon>
        <taxon>Viridiplantae</taxon>
        <taxon>Streptophyta</taxon>
        <taxon>Embryophyta</taxon>
        <taxon>Tracheophyta</taxon>
        <taxon>Spermatophyta</taxon>
        <taxon>Magnoliopsida</taxon>
        <taxon>Liliopsida</taxon>
        <taxon>Poales</taxon>
        <taxon>Poaceae</taxon>
        <taxon>PACMAD clade</taxon>
        <taxon>Panicoideae</taxon>
        <taxon>Panicodae</taxon>
        <taxon>Paniceae</taxon>
        <taxon>Dichantheliinae</taxon>
        <taxon>Dichanthelium</taxon>
    </lineage>
</organism>
<dbReference type="InterPro" id="IPR023213">
    <property type="entry name" value="CAT-like_dom_sf"/>
</dbReference>
<evidence type="ECO:0000313" key="3">
    <source>
        <dbReference type="EMBL" id="OEL13656.1"/>
    </source>
</evidence>
<accession>A0A1E5ULB3</accession>
<evidence type="ECO:0000313" key="4">
    <source>
        <dbReference type="Proteomes" id="UP000095767"/>
    </source>
</evidence>
<keyword evidence="1" id="KW-0808">Transferase</keyword>
<evidence type="ECO:0000256" key="2">
    <source>
        <dbReference type="ARBA" id="ARBA00023315"/>
    </source>
</evidence>
<comment type="caution">
    <text evidence="3">The sequence shown here is derived from an EMBL/GenBank/DDBJ whole genome shotgun (WGS) entry which is preliminary data.</text>
</comment>
<protein>
    <recommendedName>
        <fullName evidence="5">Anthocyanin 5-aromatic acyltransferase</fullName>
    </recommendedName>
</protein>
<reference evidence="3 4" key="1">
    <citation type="submission" date="2016-09" db="EMBL/GenBank/DDBJ databases">
        <title>The draft genome of Dichanthelium oligosanthes: A C3 panicoid grass species.</title>
        <authorList>
            <person name="Studer A.J."/>
            <person name="Schnable J.C."/>
            <person name="Brutnell T.P."/>
        </authorList>
    </citation>
    <scope>NUCLEOTIDE SEQUENCE [LARGE SCALE GENOMIC DNA]</scope>
    <source>
        <strain evidence="4">cv. Kellogg 1175</strain>
        <tissue evidence="3">Leaf</tissue>
    </source>
</reference>
<gene>
    <name evidence="3" type="ORF">BAE44_0025328</name>
</gene>
<dbReference type="Gene3D" id="3.30.559.10">
    <property type="entry name" value="Chloramphenicol acetyltransferase-like domain"/>
    <property type="match status" value="1"/>
</dbReference>
<sequence length="75" mass="8467">MDWLINVSGSLSVWAYEGADFGWGRPRRTENVRMNHDGQVALVRARDGQGVQVSVSMLQRARMDTFKSQFLPLLG</sequence>
<dbReference type="PANTHER" id="PTHR31625">
    <property type="match status" value="1"/>
</dbReference>
<evidence type="ECO:0008006" key="5">
    <source>
        <dbReference type="Google" id="ProtNLM"/>
    </source>
</evidence>
<dbReference type="Pfam" id="PF02458">
    <property type="entry name" value="Transferase"/>
    <property type="match status" value="1"/>
</dbReference>
<dbReference type="InterPro" id="IPR051504">
    <property type="entry name" value="Plant_metabolite_acyltrans"/>
</dbReference>
<proteinExistence type="predicted"/>
<evidence type="ECO:0000256" key="1">
    <source>
        <dbReference type="ARBA" id="ARBA00022679"/>
    </source>
</evidence>
<dbReference type="GO" id="GO:0016747">
    <property type="term" value="F:acyltransferase activity, transferring groups other than amino-acyl groups"/>
    <property type="evidence" value="ECO:0007669"/>
    <property type="project" value="UniProtKB-ARBA"/>
</dbReference>
<keyword evidence="2" id="KW-0012">Acyltransferase</keyword>
<name>A0A1E5ULB3_9POAL</name>
<dbReference type="EMBL" id="LWDX02072701">
    <property type="protein sequence ID" value="OEL13656.1"/>
    <property type="molecule type" value="Genomic_DNA"/>
</dbReference>
<dbReference type="OrthoDB" id="692801at2759"/>
<dbReference type="Proteomes" id="UP000095767">
    <property type="component" value="Unassembled WGS sequence"/>
</dbReference>
<keyword evidence="4" id="KW-1185">Reference proteome</keyword>
<dbReference type="STRING" id="888268.A0A1E5ULB3"/>